<gene>
    <name evidence="8" type="ORF">Cfor_09312</name>
</gene>
<comment type="caution">
    <text evidence="8">The sequence shown here is derived from an EMBL/GenBank/DDBJ whole genome shotgun (WGS) entry which is preliminary data.</text>
</comment>
<dbReference type="InParanoid" id="A0A6L2PG72"/>
<name>A0A6L2PG72_COPFO</name>
<evidence type="ECO:0000256" key="1">
    <source>
        <dbReference type="ARBA" id="ARBA00006432"/>
    </source>
</evidence>
<evidence type="ECO:0000256" key="3">
    <source>
        <dbReference type="ARBA" id="ARBA00037247"/>
    </source>
</evidence>
<proteinExistence type="inferred from homology"/>
<sequence>DIAITPPHKPSYWHSPGIEPMSAMTLGQLVDVAAEQWPKREAFVSLYQGHRYTFAELREKTDILAAGLTQLGLSPGDRVGIWGPNSSEWYLSRLAAARGGFIAVQIDPLYQPPQLLHALTKVGAKALICPGDSFYLRLRAIIPELDSYPESGVEIKSDKIPSIKFLIIFSDKKYRGAYSFGDIMSSASPDSVQKIRDLQTLIDPDDGTCILFSSNHRLVVPVLFCHMSGSMCGIFTLRYGHTLVVVSAAFDTKKMLEAVIEVG</sequence>
<protein>
    <recommendedName>
        <fullName evidence="4">Medium-chain acyl-CoA ligase ACSF2, mitochondrial</fullName>
    </recommendedName>
</protein>
<dbReference type="PANTHER" id="PTHR43201:SF5">
    <property type="entry name" value="MEDIUM-CHAIN ACYL-COA LIGASE ACSF2, MITOCHONDRIAL"/>
    <property type="match status" value="1"/>
</dbReference>
<comment type="similarity">
    <text evidence="1">Belongs to the ATP-dependent AMP-binding enzyme family.</text>
</comment>
<dbReference type="GO" id="GO:0031956">
    <property type="term" value="F:medium-chain fatty acid-CoA ligase activity"/>
    <property type="evidence" value="ECO:0007669"/>
    <property type="project" value="UniProtKB-EC"/>
</dbReference>
<accession>A0A6L2PG72</accession>
<evidence type="ECO:0000256" key="6">
    <source>
        <dbReference type="ARBA" id="ARBA00048277"/>
    </source>
</evidence>
<dbReference type="Pfam" id="PF00501">
    <property type="entry name" value="AMP-binding"/>
    <property type="match status" value="1"/>
</dbReference>
<dbReference type="GO" id="GO:0006631">
    <property type="term" value="P:fatty acid metabolic process"/>
    <property type="evidence" value="ECO:0007669"/>
    <property type="project" value="TreeGrafter"/>
</dbReference>
<comment type="catalytic activity">
    <reaction evidence="5">
        <text>octanoate + ATP + CoA = octanoyl-CoA + AMP + diphosphate</text>
        <dbReference type="Rhea" id="RHEA:33631"/>
        <dbReference type="ChEBI" id="CHEBI:25646"/>
        <dbReference type="ChEBI" id="CHEBI:30616"/>
        <dbReference type="ChEBI" id="CHEBI:33019"/>
        <dbReference type="ChEBI" id="CHEBI:57287"/>
        <dbReference type="ChEBI" id="CHEBI:57386"/>
        <dbReference type="ChEBI" id="CHEBI:456215"/>
    </reaction>
</comment>
<comment type="function">
    <text evidence="3">Acyl-CoA synthases catalyze the initial reaction in fatty acid metabolism, by forming a thioester with CoA. Has some preference toward medium-chain substrates. Plays a role in adipocyte differentiation.</text>
</comment>
<dbReference type="SUPFAM" id="SSF56801">
    <property type="entry name" value="Acetyl-CoA synthetase-like"/>
    <property type="match status" value="1"/>
</dbReference>
<evidence type="ECO:0000313" key="9">
    <source>
        <dbReference type="Proteomes" id="UP000502823"/>
    </source>
</evidence>
<dbReference type="InterPro" id="IPR000873">
    <property type="entry name" value="AMP-dep_synth/lig_dom"/>
</dbReference>
<feature type="non-terminal residue" evidence="8">
    <location>
        <position position="1"/>
    </location>
</feature>
<dbReference type="EMBL" id="BLKM01000223">
    <property type="protein sequence ID" value="GFG30470.1"/>
    <property type="molecule type" value="Genomic_DNA"/>
</dbReference>
<comment type="catalytic activity">
    <reaction evidence="6">
        <text>a medium-chain fatty acid + ATP + CoA = a medium-chain fatty acyl-CoA + AMP + diphosphate</text>
        <dbReference type="Rhea" id="RHEA:48340"/>
        <dbReference type="ChEBI" id="CHEBI:30616"/>
        <dbReference type="ChEBI" id="CHEBI:33019"/>
        <dbReference type="ChEBI" id="CHEBI:57287"/>
        <dbReference type="ChEBI" id="CHEBI:59558"/>
        <dbReference type="ChEBI" id="CHEBI:90546"/>
        <dbReference type="ChEBI" id="CHEBI:456215"/>
        <dbReference type="EC" id="6.2.1.2"/>
    </reaction>
</comment>
<evidence type="ECO:0000259" key="7">
    <source>
        <dbReference type="Pfam" id="PF00501"/>
    </source>
</evidence>
<dbReference type="PANTHER" id="PTHR43201">
    <property type="entry name" value="ACYL-COA SYNTHETASE"/>
    <property type="match status" value="1"/>
</dbReference>
<reference evidence="9" key="1">
    <citation type="submission" date="2020-01" db="EMBL/GenBank/DDBJ databases">
        <title>Draft genome sequence of the Termite Coptotermes fromosanus.</title>
        <authorList>
            <person name="Itakura S."/>
            <person name="Yosikawa Y."/>
            <person name="Umezawa K."/>
        </authorList>
    </citation>
    <scope>NUCLEOTIDE SEQUENCE [LARGE SCALE GENOMIC DNA]</scope>
</reference>
<evidence type="ECO:0000313" key="8">
    <source>
        <dbReference type="EMBL" id="GFG30470.1"/>
    </source>
</evidence>
<dbReference type="OrthoDB" id="10253115at2759"/>
<evidence type="ECO:0000256" key="2">
    <source>
        <dbReference type="ARBA" id="ARBA00022598"/>
    </source>
</evidence>
<keyword evidence="9" id="KW-1185">Reference proteome</keyword>
<organism evidence="8 9">
    <name type="scientific">Coptotermes formosanus</name>
    <name type="common">Formosan subterranean termite</name>
    <dbReference type="NCBI Taxonomy" id="36987"/>
    <lineage>
        <taxon>Eukaryota</taxon>
        <taxon>Metazoa</taxon>
        <taxon>Ecdysozoa</taxon>
        <taxon>Arthropoda</taxon>
        <taxon>Hexapoda</taxon>
        <taxon>Insecta</taxon>
        <taxon>Pterygota</taxon>
        <taxon>Neoptera</taxon>
        <taxon>Polyneoptera</taxon>
        <taxon>Dictyoptera</taxon>
        <taxon>Blattodea</taxon>
        <taxon>Blattoidea</taxon>
        <taxon>Termitoidae</taxon>
        <taxon>Rhinotermitidae</taxon>
        <taxon>Coptotermes</taxon>
    </lineage>
</organism>
<feature type="domain" description="AMP-dependent synthetase/ligase" evidence="7">
    <location>
        <begin position="32"/>
        <end position="214"/>
    </location>
</feature>
<dbReference type="Proteomes" id="UP000502823">
    <property type="component" value="Unassembled WGS sequence"/>
</dbReference>
<evidence type="ECO:0000256" key="4">
    <source>
        <dbReference type="ARBA" id="ARBA00039638"/>
    </source>
</evidence>
<dbReference type="Gene3D" id="3.40.50.12780">
    <property type="entry name" value="N-terminal domain of ligase-like"/>
    <property type="match status" value="1"/>
</dbReference>
<dbReference type="AlphaFoldDB" id="A0A6L2PG72"/>
<dbReference type="InterPro" id="IPR042099">
    <property type="entry name" value="ANL_N_sf"/>
</dbReference>
<evidence type="ECO:0000256" key="5">
    <source>
        <dbReference type="ARBA" id="ARBA00047319"/>
    </source>
</evidence>
<keyword evidence="2" id="KW-0436">Ligase</keyword>